<feature type="non-terminal residue" evidence="2">
    <location>
        <position position="589"/>
    </location>
</feature>
<reference evidence="2" key="1">
    <citation type="submission" date="2025-08" db="UniProtKB">
        <authorList>
            <consortium name="RefSeq"/>
        </authorList>
    </citation>
    <scope>IDENTIFICATION</scope>
</reference>
<organism evidence="1 2">
    <name type="scientific">Aplysia californica</name>
    <name type="common">California sea hare</name>
    <dbReference type="NCBI Taxonomy" id="6500"/>
    <lineage>
        <taxon>Eukaryota</taxon>
        <taxon>Metazoa</taxon>
        <taxon>Spiralia</taxon>
        <taxon>Lophotrochozoa</taxon>
        <taxon>Mollusca</taxon>
        <taxon>Gastropoda</taxon>
        <taxon>Heterobranchia</taxon>
        <taxon>Euthyneura</taxon>
        <taxon>Tectipleura</taxon>
        <taxon>Aplysiida</taxon>
        <taxon>Aplysioidea</taxon>
        <taxon>Aplysiidae</taxon>
        <taxon>Aplysia</taxon>
    </lineage>
</organism>
<keyword evidence="1" id="KW-1185">Reference proteome</keyword>
<proteinExistence type="predicted"/>
<accession>A0ABM1A2H4</accession>
<evidence type="ECO:0000313" key="2">
    <source>
        <dbReference type="RefSeq" id="XP_012939511.1"/>
    </source>
</evidence>
<dbReference type="RefSeq" id="XP_012939511.1">
    <property type="nucleotide sequence ID" value="XM_013084057.1"/>
</dbReference>
<protein>
    <submittedName>
        <fullName evidence="2">Uncharacterized protein LOC106012130</fullName>
    </submittedName>
</protein>
<evidence type="ECO:0000313" key="1">
    <source>
        <dbReference type="Proteomes" id="UP000694888"/>
    </source>
</evidence>
<dbReference type="GeneID" id="106012130"/>
<dbReference type="Proteomes" id="UP000694888">
    <property type="component" value="Unplaced"/>
</dbReference>
<gene>
    <name evidence="2" type="primary">LOC106012130</name>
</gene>
<name>A0ABM1A2H4_APLCA</name>
<sequence length="589" mass="66579">MTSLLGSSFCQAMMMMTMKRERSAAILGLVFVCLTAVLPGSRGADVDVQAELQELRDMIRTLTKLTMVQQEFIEERIRSDGQSGIKQLRHDTEGTRTYYGSTHIDYSTAAIHDHSDYVRAVGMGETIAVMNGVEFRTRHNDYRLVRASTTSNDFLATEDLDFPPVPPEVTDKDSVQEQIAELREWFLAFHNQNDSHRNYHDYFRPVLCYMEGMWINDTDSEMTEPFPSDRHFLDASSWEDLMTKVRYMAYTGLKDNLENLAFLPRKIMSVSDDGHPHIAQWLYRILCHPIQGDLPTRYLRQREDWSYSYPRGRNQKSVLASRGARFQISEFEEDKFTDFSLLDELMQGIPGVDNTPSASLARGYAGDLYPGNSSGQEHTLQEGFYHRWYKFARKGAMGSAFAHVGFSDEPLFMAVTSQERVVPLAAESCNNNGRQCVSHSTRVTYAMPLEVIYLTPLLSWNPYNISYNETAGTSRQDSRDGSTDSLAFLGSDSETYYRTPVDFFSGGSVEADVADTVRATVKVLDSQNVVRDVTASGTRVILPAIEGQEIRLRYPVPPIHMEGSSVWKEVNVIKDYLTENGGDDDGDGD</sequence>